<gene>
    <name evidence="1" type="ORF">GCM10025770_12160</name>
</gene>
<name>A0ABP9QHH3_9RHOO</name>
<accession>A0ABP9QHH3</accession>
<evidence type="ECO:0000313" key="1">
    <source>
        <dbReference type="EMBL" id="GAA5161995.1"/>
    </source>
</evidence>
<keyword evidence="2" id="KW-1185">Reference proteome</keyword>
<proteinExistence type="predicted"/>
<reference evidence="2" key="1">
    <citation type="journal article" date="2019" name="Int. J. Syst. Evol. Microbiol.">
        <title>The Global Catalogue of Microorganisms (GCM) 10K type strain sequencing project: providing services to taxonomists for standard genome sequencing and annotation.</title>
        <authorList>
            <consortium name="The Broad Institute Genomics Platform"/>
            <consortium name="The Broad Institute Genome Sequencing Center for Infectious Disease"/>
            <person name="Wu L."/>
            <person name="Ma J."/>
        </authorList>
    </citation>
    <scope>NUCLEOTIDE SEQUENCE [LARGE SCALE GENOMIC DNA]</scope>
    <source>
        <strain evidence="2">JCM 18715</strain>
    </source>
</reference>
<dbReference type="Proteomes" id="UP001500547">
    <property type="component" value="Unassembled WGS sequence"/>
</dbReference>
<protein>
    <submittedName>
        <fullName evidence="1">Uncharacterized protein</fullName>
    </submittedName>
</protein>
<dbReference type="EMBL" id="BAABLD010000005">
    <property type="protein sequence ID" value="GAA5161995.1"/>
    <property type="molecule type" value="Genomic_DNA"/>
</dbReference>
<evidence type="ECO:0000313" key="2">
    <source>
        <dbReference type="Proteomes" id="UP001500547"/>
    </source>
</evidence>
<organism evidence="1 2">
    <name type="scientific">Viridibacterium curvum</name>
    <dbReference type="NCBI Taxonomy" id="1101404"/>
    <lineage>
        <taxon>Bacteria</taxon>
        <taxon>Pseudomonadati</taxon>
        <taxon>Pseudomonadota</taxon>
        <taxon>Betaproteobacteria</taxon>
        <taxon>Rhodocyclales</taxon>
        <taxon>Rhodocyclaceae</taxon>
        <taxon>Viridibacterium</taxon>
    </lineage>
</organism>
<sequence>MFTVGEGIALSSMACETRRTTQRGVVLPRKECNAVSRAIKLNPEGSYAIAAWRCYGSLSGSLDKIDPDRVAAPCPATIAYERNPSPTVNTP</sequence>
<comment type="caution">
    <text evidence="1">The sequence shown here is derived from an EMBL/GenBank/DDBJ whole genome shotgun (WGS) entry which is preliminary data.</text>
</comment>